<comment type="similarity">
    <text evidence="1 2">Belongs to the small heat shock protein (HSP20) family.</text>
</comment>
<dbReference type="Proteomes" id="UP000281547">
    <property type="component" value="Unassembled WGS sequence"/>
</dbReference>
<dbReference type="InterPro" id="IPR002068">
    <property type="entry name" value="A-crystallin/Hsp20_dom"/>
</dbReference>
<dbReference type="PROSITE" id="PS01031">
    <property type="entry name" value="SHSP"/>
    <property type="match status" value="1"/>
</dbReference>
<feature type="region of interest" description="Disordered" evidence="3">
    <location>
        <begin position="1"/>
        <end position="26"/>
    </location>
</feature>
<dbReference type="AlphaFoldDB" id="A0A433X8K0"/>
<reference evidence="5 6" key="1">
    <citation type="journal article" date="2016" name="Int. J. Syst. Evol. Microbiol.">
        <title>Arsenicitalea aurantiaca gen. nov., sp. nov., a new member of the family Hyphomicrobiaceae, isolated from high-arsenic sediment.</title>
        <authorList>
            <person name="Mu Y."/>
            <person name="Zhou L."/>
            <person name="Zeng X.C."/>
            <person name="Liu L."/>
            <person name="Pan Y."/>
            <person name="Chen X."/>
            <person name="Wang J."/>
            <person name="Li S."/>
            <person name="Li W.J."/>
            <person name="Wang Y."/>
        </authorList>
    </citation>
    <scope>NUCLEOTIDE SEQUENCE [LARGE SCALE GENOMIC DNA]</scope>
    <source>
        <strain evidence="5 6">42-50</strain>
    </source>
</reference>
<accession>A0A433X8K0</accession>
<evidence type="ECO:0000259" key="4">
    <source>
        <dbReference type="PROSITE" id="PS01031"/>
    </source>
</evidence>
<dbReference type="CDD" id="cd06464">
    <property type="entry name" value="ACD_sHsps-like"/>
    <property type="match status" value="1"/>
</dbReference>
<feature type="compositionally biased region" description="Low complexity" evidence="3">
    <location>
        <begin position="12"/>
        <end position="22"/>
    </location>
</feature>
<dbReference type="Gene3D" id="2.60.40.790">
    <property type="match status" value="1"/>
</dbReference>
<organism evidence="5 6">
    <name type="scientific">Arsenicitalea aurantiaca</name>
    <dbReference type="NCBI Taxonomy" id="1783274"/>
    <lineage>
        <taxon>Bacteria</taxon>
        <taxon>Pseudomonadati</taxon>
        <taxon>Pseudomonadota</taxon>
        <taxon>Alphaproteobacteria</taxon>
        <taxon>Hyphomicrobiales</taxon>
        <taxon>Devosiaceae</taxon>
        <taxon>Arsenicitalea</taxon>
    </lineage>
</organism>
<evidence type="ECO:0000313" key="5">
    <source>
        <dbReference type="EMBL" id="RUT30396.1"/>
    </source>
</evidence>
<feature type="domain" description="SHSP" evidence="4">
    <location>
        <begin position="66"/>
        <end position="180"/>
    </location>
</feature>
<dbReference type="PANTHER" id="PTHR11527">
    <property type="entry name" value="HEAT-SHOCK PROTEIN 20 FAMILY MEMBER"/>
    <property type="match status" value="1"/>
</dbReference>
<keyword evidence="6" id="KW-1185">Reference proteome</keyword>
<comment type="caution">
    <text evidence="5">The sequence shown here is derived from an EMBL/GenBank/DDBJ whole genome shotgun (WGS) entry which is preliminary data.</text>
</comment>
<name>A0A433X8K0_9HYPH</name>
<gene>
    <name evidence="5" type="ORF">EMQ25_13905</name>
</gene>
<evidence type="ECO:0000256" key="2">
    <source>
        <dbReference type="RuleBase" id="RU003616"/>
    </source>
</evidence>
<dbReference type="EMBL" id="RZNJ01000004">
    <property type="protein sequence ID" value="RUT30396.1"/>
    <property type="molecule type" value="Genomic_DNA"/>
</dbReference>
<evidence type="ECO:0000313" key="6">
    <source>
        <dbReference type="Proteomes" id="UP000281547"/>
    </source>
</evidence>
<dbReference type="InterPro" id="IPR008978">
    <property type="entry name" value="HSP20-like_chaperone"/>
</dbReference>
<dbReference type="InterPro" id="IPR031107">
    <property type="entry name" value="Small_HSP"/>
</dbReference>
<evidence type="ECO:0000256" key="1">
    <source>
        <dbReference type="PROSITE-ProRule" id="PRU00285"/>
    </source>
</evidence>
<evidence type="ECO:0000256" key="3">
    <source>
        <dbReference type="SAM" id="MobiDB-lite"/>
    </source>
</evidence>
<protein>
    <submittedName>
        <fullName evidence="5">Hsp20/alpha crystallin family protein</fullName>
    </submittedName>
</protein>
<proteinExistence type="inferred from homology"/>
<dbReference type="Pfam" id="PF00011">
    <property type="entry name" value="HSP20"/>
    <property type="match status" value="1"/>
</dbReference>
<dbReference type="SUPFAM" id="SSF49764">
    <property type="entry name" value="HSP20-like chaperones"/>
    <property type="match status" value="1"/>
</dbReference>
<sequence length="180" mass="20307">MATDTRVQVRSAPAQPKAAPAPMTTSLPWRPFETLRREFDRLLEDMDRSFFGRGAEAGDDAFWRRAIDWRISPSVDVLERDKAYEITAELAGVEPKDIEISVANGVVTLRASKSAETEHKDAEHFVRERQFGRYERSFGLPADVDAEHIEAHLHNGVLRLVLPRRADAVADRRTITVKAA</sequence>